<gene>
    <name evidence="2" type="ORF">ABS361_07865</name>
</gene>
<dbReference type="EMBL" id="CP158568">
    <property type="protein sequence ID" value="XBY46134.1"/>
    <property type="molecule type" value="Genomic_DNA"/>
</dbReference>
<dbReference type="KEGG" id="mflg:ABS361_07865"/>
<protein>
    <submittedName>
        <fullName evidence="2">Uncharacterized protein</fullName>
    </submittedName>
</protein>
<sequence>MPGPIDDGRDVDLALRQLCLAGEQRVDLGLEGFLIDQLARVDPVDLGAERGDPVLVGARLIDLSLDHAGHQVVAEKGIGRGADVDDGEDRHRNDAADDHRRVDLESPDRVAGRDRDARRIRALAEAADALLGLFPVGAVPGAVHVAPTPYCLRAGVARRRLDHRRLGVSICYG</sequence>
<feature type="compositionally biased region" description="Basic and acidic residues" evidence="1">
    <location>
        <begin position="88"/>
        <end position="110"/>
    </location>
</feature>
<dbReference type="RefSeq" id="WP_407051231.1">
    <property type="nucleotide sequence ID" value="NZ_CP158568.1"/>
</dbReference>
<evidence type="ECO:0000256" key="1">
    <source>
        <dbReference type="SAM" id="MobiDB-lite"/>
    </source>
</evidence>
<proteinExistence type="predicted"/>
<feature type="region of interest" description="Disordered" evidence="1">
    <location>
        <begin position="76"/>
        <end position="110"/>
    </location>
</feature>
<evidence type="ECO:0000313" key="2">
    <source>
        <dbReference type="EMBL" id="XBY46134.1"/>
    </source>
</evidence>
<organism evidence="2">
    <name type="scientific">Methyloraptor flagellatus</name>
    <dbReference type="NCBI Taxonomy" id="3162530"/>
    <lineage>
        <taxon>Bacteria</taxon>
        <taxon>Pseudomonadati</taxon>
        <taxon>Pseudomonadota</taxon>
        <taxon>Alphaproteobacteria</taxon>
        <taxon>Hyphomicrobiales</taxon>
        <taxon>Ancalomicrobiaceae</taxon>
        <taxon>Methyloraptor</taxon>
    </lineage>
</organism>
<dbReference type="AlphaFoldDB" id="A0AAU7XDR4"/>
<reference evidence="2" key="1">
    <citation type="submission" date="2024-06" db="EMBL/GenBank/DDBJ databases">
        <title>Methylostella associata gen. nov., sp. nov., a novel Ancalomicrobiaceae-affiliated facultatively methylotrophic bacteria that feed on methanotrophs of the genus Methylococcus.</title>
        <authorList>
            <person name="Saltykova V."/>
            <person name="Danilova O.V."/>
            <person name="Oshkin I.Y."/>
            <person name="Belova S.E."/>
            <person name="Pimenov N.V."/>
            <person name="Dedysh S.N."/>
        </authorList>
    </citation>
    <scope>NUCLEOTIDE SEQUENCE</scope>
    <source>
        <strain evidence="2">S20</strain>
    </source>
</reference>
<accession>A0AAU7XDR4</accession>
<name>A0AAU7XDR4_9HYPH</name>